<feature type="region of interest" description="Disordered" evidence="1">
    <location>
        <begin position="1"/>
        <end position="20"/>
    </location>
</feature>
<gene>
    <name evidence="2" type="ORF">PIBRA_LOCUS5793</name>
</gene>
<evidence type="ECO:0000313" key="3">
    <source>
        <dbReference type="Proteomes" id="UP001152562"/>
    </source>
</evidence>
<evidence type="ECO:0000256" key="1">
    <source>
        <dbReference type="SAM" id="MobiDB-lite"/>
    </source>
</evidence>
<proteinExistence type="predicted"/>
<evidence type="ECO:0000313" key="2">
    <source>
        <dbReference type="EMBL" id="CAH4029005.1"/>
    </source>
</evidence>
<protein>
    <submittedName>
        <fullName evidence="2">Uncharacterized protein</fullName>
    </submittedName>
</protein>
<feature type="region of interest" description="Disordered" evidence="1">
    <location>
        <begin position="33"/>
        <end position="83"/>
    </location>
</feature>
<dbReference type="EMBL" id="CALOZG010000006">
    <property type="protein sequence ID" value="CAH4029005.1"/>
    <property type="molecule type" value="Genomic_DNA"/>
</dbReference>
<feature type="compositionally biased region" description="Basic residues" evidence="1">
    <location>
        <begin position="74"/>
        <end position="83"/>
    </location>
</feature>
<reference evidence="2" key="1">
    <citation type="submission" date="2022-05" db="EMBL/GenBank/DDBJ databases">
        <authorList>
            <person name="Okamura Y."/>
        </authorList>
    </citation>
    <scope>NUCLEOTIDE SEQUENCE</scope>
</reference>
<comment type="caution">
    <text evidence="2">The sequence shown here is derived from an EMBL/GenBank/DDBJ whole genome shotgun (WGS) entry which is preliminary data.</text>
</comment>
<keyword evidence="3" id="KW-1185">Reference proteome</keyword>
<dbReference type="AlphaFoldDB" id="A0A9P0XAI3"/>
<name>A0A9P0XAI3_PIEBR</name>
<sequence length="83" mass="9060">MAKRGEMGFRKGVQKDGPVSYKVDLGNGMVEVTTEDSDLNKTINKSDDQVGQVEPQSTETMSESSQEPSARALRALKRAKNNS</sequence>
<dbReference type="Proteomes" id="UP001152562">
    <property type="component" value="Unassembled WGS sequence"/>
</dbReference>
<accession>A0A9P0XAI3</accession>
<organism evidence="2 3">
    <name type="scientific">Pieris brassicae</name>
    <name type="common">White butterfly</name>
    <name type="synonym">Large white butterfly</name>
    <dbReference type="NCBI Taxonomy" id="7116"/>
    <lineage>
        <taxon>Eukaryota</taxon>
        <taxon>Metazoa</taxon>
        <taxon>Ecdysozoa</taxon>
        <taxon>Arthropoda</taxon>
        <taxon>Hexapoda</taxon>
        <taxon>Insecta</taxon>
        <taxon>Pterygota</taxon>
        <taxon>Neoptera</taxon>
        <taxon>Endopterygota</taxon>
        <taxon>Lepidoptera</taxon>
        <taxon>Glossata</taxon>
        <taxon>Ditrysia</taxon>
        <taxon>Papilionoidea</taxon>
        <taxon>Pieridae</taxon>
        <taxon>Pierinae</taxon>
        <taxon>Pieris</taxon>
    </lineage>
</organism>
<feature type="compositionally biased region" description="Low complexity" evidence="1">
    <location>
        <begin position="54"/>
        <end position="73"/>
    </location>
</feature>